<dbReference type="RefSeq" id="WP_053390750.1">
    <property type="nucleotide sequence ID" value="NZ_CP010899.1"/>
</dbReference>
<dbReference type="InterPro" id="IPR016162">
    <property type="entry name" value="Ald_DH_N"/>
</dbReference>
<evidence type="ECO:0000313" key="7">
    <source>
        <dbReference type="EMBL" id="ALA97488.1"/>
    </source>
</evidence>
<dbReference type="PROSITE" id="PS00070">
    <property type="entry name" value="ALDEHYDE_DEHYDR_CYS"/>
    <property type="match status" value="1"/>
</dbReference>
<evidence type="ECO:0000256" key="3">
    <source>
        <dbReference type="ARBA" id="ARBA00023002"/>
    </source>
</evidence>
<dbReference type="KEGG" id="skn:SKUN_00595"/>
<dbReference type="OrthoDB" id="9762913at2"/>
<accession>A0A0K2JGC7</accession>
<keyword evidence="3 5" id="KW-0560">Oxidoreductase</keyword>
<dbReference type="GO" id="GO:0008911">
    <property type="term" value="F:lactaldehyde dehydrogenase (NAD+) activity"/>
    <property type="evidence" value="ECO:0007669"/>
    <property type="project" value="TreeGrafter"/>
</dbReference>
<dbReference type="CDD" id="cd07082">
    <property type="entry name" value="ALDH_F11_NP-GAPDH"/>
    <property type="match status" value="1"/>
</dbReference>
<dbReference type="PATRIC" id="fig|273035.7.peg.712"/>
<evidence type="ECO:0000256" key="1">
    <source>
        <dbReference type="ARBA" id="ARBA00009986"/>
    </source>
</evidence>
<dbReference type="InterPro" id="IPR051020">
    <property type="entry name" value="ALDH-related_metabolic_enz"/>
</dbReference>
<dbReference type="InterPro" id="IPR015590">
    <property type="entry name" value="Aldehyde_DH_dom"/>
</dbReference>
<dbReference type="PROSITE" id="PS00687">
    <property type="entry name" value="ALDEHYDE_DEHYDR_GLU"/>
    <property type="match status" value="1"/>
</dbReference>
<dbReference type="SUPFAM" id="SSF53720">
    <property type="entry name" value="ALDH-like"/>
    <property type="match status" value="1"/>
</dbReference>
<dbReference type="STRING" id="273035.SKUN_00595"/>
<keyword evidence="2" id="KW-0521">NADP</keyword>
<reference evidence="7 8" key="1">
    <citation type="journal article" date="2015" name="Genome Announc.">
        <title>Complete Genome Sequence of Spiroplasma kunkelii Strain CR2-3x, Causal Agent of Corn Stunt Disease in Zea mays L.</title>
        <authorList>
            <person name="Davis R.E."/>
            <person name="Shao J."/>
            <person name="Dally E.L."/>
            <person name="Zhao Y."/>
            <person name="Gasparich G.E."/>
            <person name="Gaynor B.J."/>
            <person name="Athey J.C."/>
            <person name="Harrison N.A."/>
            <person name="Donofrio N."/>
        </authorList>
    </citation>
    <scope>NUCLEOTIDE SEQUENCE [LARGE SCALE GENOMIC DNA]</scope>
    <source>
        <strain evidence="7 8">CR2-3x</strain>
    </source>
</reference>
<dbReference type="AlphaFoldDB" id="A0A0K2JGC7"/>
<evidence type="ECO:0000256" key="5">
    <source>
        <dbReference type="RuleBase" id="RU003345"/>
    </source>
</evidence>
<organism evidence="7 8">
    <name type="scientific">Spiroplasma kunkelii CR2-3x</name>
    <dbReference type="NCBI Taxonomy" id="273035"/>
    <lineage>
        <taxon>Bacteria</taxon>
        <taxon>Bacillati</taxon>
        <taxon>Mycoplasmatota</taxon>
        <taxon>Mollicutes</taxon>
        <taxon>Entomoplasmatales</taxon>
        <taxon>Spiroplasmataceae</taxon>
        <taxon>Spiroplasma</taxon>
    </lineage>
</organism>
<gene>
    <name evidence="7" type="primary">gapN</name>
    <name evidence="7" type="ORF">SKUN_00595</name>
</gene>
<dbReference type="Proteomes" id="UP000062963">
    <property type="component" value="Chromosome"/>
</dbReference>
<feature type="active site" evidence="4">
    <location>
        <position position="248"/>
    </location>
</feature>
<dbReference type="EMBL" id="CP010899">
    <property type="protein sequence ID" value="ALA97488.1"/>
    <property type="molecule type" value="Genomic_DNA"/>
</dbReference>
<comment type="similarity">
    <text evidence="1 5">Belongs to the aldehyde dehydrogenase family.</text>
</comment>
<keyword evidence="8" id="KW-1185">Reference proteome</keyword>
<dbReference type="InterPro" id="IPR016160">
    <property type="entry name" value="Ald_DH_CS_CYS"/>
</dbReference>
<evidence type="ECO:0000259" key="6">
    <source>
        <dbReference type="Pfam" id="PF00171"/>
    </source>
</evidence>
<protein>
    <submittedName>
        <fullName evidence="7">NADP-dependent glyceraldehyde-3-phosphate dehydrogenase</fullName>
    </submittedName>
</protein>
<evidence type="ECO:0000313" key="8">
    <source>
        <dbReference type="Proteomes" id="UP000062963"/>
    </source>
</evidence>
<evidence type="ECO:0000256" key="4">
    <source>
        <dbReference type="PROSITE-ProRule" id="PRU10007"/>
    </source>
</evidence>
<dbReference type="PANTHER" id="PTHR42991">
    <property type="entry name" value="ALDEHYDE DEHYDROGENASE"/>
    <property type="match status" value="1"/>
</dbReference>
<dbReference type="FunFam" id="3.40.309.10:FF:000022">
    <property type="entry name" value="NADP-dependent glyceraldehyde-3-phosphate dehydrogenase"/>
    <property type="match status" value="1"/>
</dbReference>
<dbReference type="Pfam" id="PF00171">
    <property type="entry name" value="Aldedh"/>
    <property type="match status" value="1"/>
</dbReference>
<sequence>MNLELNALINGELINNGDWLEIISPINNKSYGRVPALKEKEINEAFKWARQSQKEWANLTLFERISYLQKWSKLLESHKTEIAKIMAHEIGKSLKDGQVEVERSIEYIDYTIEEAKRVFPETLTGDGLNIKNKLGIFSRVPKGVILTISPFNYPVNLSIAKIVPSLVVGNTVVFKPATNGSLTGLYMAKLAFEVGFPKGVFNVVTGRGRDIGDLLVLNPEIDVISFTGSVAVGNHIRKLGHGKYLVLELGGKDPALVLKDADLTKAVKEIVAGAYAYSGQRCTAVKRVLVDETIADELVKLLKIEVSKLETGSPLENKDIIPVIDLKAADFVQGLIDDALVKKATLILGNQRKDNLISATLIDHVTSEMRLAWEEPFGPVLPIIRCKNVEEMITLANKSNFKLQACIFTKDINAAFNIANELETGTVNINGRTQRGPDSFPFLGIHDSGQGVQGIRETINSVTRFKGLVINY</sequence>
<feature type="domain" description="Aldehyde dehydrogenase" evidence="6">
    <location>
        <begin position="20"/>
        <end position="466"/>
    </location>
</feature>
<dbReference type="InterPro" id="IPR016163">
    <property type="entry name" value="Ald_DH_C"/>
</dbReference>
<dbReference type="InterPro" id="IPR029510">
    <property type="entry name" value="Ald_DH_CS_GLU"/>
</dbReference>
<dbReference type="InterPro" id="IPR016161">
    <property type="entry name" value="Ald_DH/histidinol_DH"/>
</dbReference>
<dbReference type="Gene3D" id="3.40.605.10">
    <property type="entry name" value="Aldehyde Dehydrogenase, Chain A, domain 1"/>
    <property type="match status" value="1"/>
</dbReference>
<proteinExistence type="inferred from homology"/>
<dbReference type="Gene3D" id="3.40.309.10">
    <property type="entry name" value="Aldehyde Dehydrogenase, Chain A, domain 2"/>
    <property type="match status" value="1"/>
</dbReference>
<name>A0A0K2JGC7_SPIKU</name>
<evidence type="ECO:0000256" key="2">
    <source>
        <dbReference type="ARBA" id="ARBA00022857"/>
    </source>
</evidence>
<dbReference type="PANTHER" id="PTHR42991:SF1">
    <property type="entry name" value="ALDEHYDE DEHYDROGENASE"/>
    <property type="match status" value="1"/>
</dbReference>